<comment type="function">
    <text evidence="13">Required for the formation of a threonylcarbamoyl group on adenosine at position 37 (t(6)A37) in tRNAs that read codons beginning with adenine.</text>
</comment>
<dbReference type="InterPro" id="IPR017945">
    <property type="entry name" value="DHBP_synth_RibB-like_a/b_dom"/>
</dbReference>
<keyword evidence="5 13" id="KW-0963">Cytoplasm</keyword>
<dbReference type="GO" id="GO:0061710">
    <property type="term" value="F:L-threonylcarbamoyladenylate synthase"/>
    <property type="evidence" value="ECO:0007669"/>
    <property type="project" value="UniProtKB-EC"/>
</dbReference>
<evidence type="ECO:0000256" key="8">
    <source>
        <dbReference type="ARBA" id="ARBA00022695"/>
    </source>
</evidence>
<name>A0A1H2TA28_9BACL</name>
<dbReference type="InterPro" id="IPR010923">
    <property type="entry name" value="T(6)A37_SUA5"/>
</dbReference>
<dbReference type="PANTHER" id="PTHR17490">
    <property type="entry name" value="SUA5"/>
    <property type="match status" value="1"/>
</dbReference>
<evidence type="ECO:0000256" key="3">
    <source>
        <dbReference type="ARBA" id="ARBA00012584"/>
    </source>
</evidence>
<dbReference type="InterPro" id="IPR005145">
    <property type="entry name" value="Sua5_C"/>
</dbReference>
<feature type="binding site" evidence="14">
    <location>
        <position position="257"/>
    </location>
    <ligand>
        <name>ATP</name>
        <dbReference type="ChEBI" id="CHEBI:30616"/>
    </ligand>
</feature>
<dbReference type="AlphaFoldDB" id="A0A1H2TA28"/>
<keyword evidence="7 13" id="KW-0819">tRNA processing</keyword>
<feature type="domain" description="YrdC-like" evidence="15">
    <location>
        <begin position="37"/>
        <end position="222"/>
    </location>
</feature>
<dbReference type="PROSITE" id="PS51163">
    <property type="entry name" value="YRDC"/>
    <property type="match status" value="1"/>
</dbReference>
<dbReference type="Pfam" id="PF03481">
    <property type="entry name" value="Sua5_C"/>
    <property type="match status" value="1"/>
</dbReference>
<feature type="binding site" evidence="14">
    <location>
        <position position="82"/>
    </location>
    <ligand>
        <name>ATP</name>
        <dbReference type="ChEBI" id="CHEBI:30616"/>
    </ligand>
</feature>
<feature type="binding site" evidence="14">
    <location>
        <position position="174"/>
    </location>
    <ligand>
        <name>ATP</name>
        <dbReference type="ChEBI" id="CHEBI:30616"/>
    </ligand>
</feature>
<feature type="binding site" evidence="14">
    <location>
        <position position="164"/>
    </location>
    <ligand>
        <name>L-threonine</name>
        <dbReference type="ChEBI" id="CHEBI:57926"/>
    </ligand>
</feature>
<dbReference type="InterPro" id="IPR050156">
    <property type="entry name" value="TC-AMP_synthase_SUA5"/>
</dbReference>
<evidence type="ECO:0000256" key="6">
    <source>
        <dbReference type="ARBA" id="ARBA00022679"/>
    </source>
</evidence>
<dbReference type="Proteomes" id="UP000198534">
    <property type="component" value="Unassembled WGS sequence"/>
</dbReference>
<evidence type="ECO:0000256" key="2">
    <source>
        <dbReference type="ARBA" id="ARBA00007663"/>
    </source>
</evidence>
<proteinExistence type="inferred from homology"/>
<evidence type="ECO:0000256" key="11">
    <source>
        <dbReference type="ARBA" id="ARBA00029774"/>
    </source>
</evidence>
<dbReference type="GO" id="GO:0003725">
    <property type="term" value="F:double-stranded RNA binding"/>
    <property type="evidence" value="ECO:0007669"/>
    <property type="project" value="UniProtKB-UniRule"/>
</dbReference>
<keyword evidence="6 13" id="KW-0808">Transferase</keyword>
<dbReference type="GO" id="GO:0006450">
    <property type="term" value="P:regulation of translational fidelity"/>
    <property type="evidence" value="ECO:0007669"/>
    <property type="project" value="TreeGrafter"/>
</dbReference>
<dbReference type="NCBIfam" id="TIGR00057">
    <property type="entry name" value="L-threonylcarbamoyladenylate synthase"/>
    <property type="match status" value="1"/>
</dbReference>
<dbReference type="EMBL" id="FNNQ01000003">
    <property type="protein sequence ID" value="SDW40741.1"/>
    <property type="molecule type" value="Genomic_DNA"/>
</dbReference>
<dbReference type="PANTHER" id="PTHR17490:SF16">
    <property type="entry name" value="THREONYLCARBAMOYL-AMP SYNTHASE"/>
    <property type="match status" value="1"/>
</dbReference>
<keyword evidence="10 13" id="KW-0067">ATP-binding</keyword>
<dbReference type="GO" id="GO:0005737">
    <property type="term" value="C:cytoplasm"/>
    <property type="evidence" value="ECO:0007669"/>
    <property type="project" value="UniProtKB-SubCell"/>
</dbReference>
<feature type="binding site" evidence="14">
    <location>
        <position position="144"/>
    </location>
    <ligand>
        <name>ATP</name>
        <dbReference type="ChEBI" id="CHEBI:30616"/>
    </ligand>
</feature>
<dbReference type="EC" id="2.7.7.87" evidence="3 13"/>
<dbReference type="FunFam" id="3.90.870.10:FF:000008">
    <property type="entry name" value="Threonylcarbamoyl-AMP synthase"/>
    <property type="match status" value="1"/>
</dbReference>
<evidence type="ECO:0000256" key="12">
    <source>
        <dbReference type="ARBA" id="ARBA00048366"/>
    </source>
</evidence>
<dbReference type="PIRSF" id="PIRSF004930">
    <property type="entry name" value="Tln_factor_SUA5"/>
    <property type="match status" value="1"/>
</dbReference>
<dbReference type="InterPro" id="IPR006070">
    <property type="entry name" value="Sua5-like_dom"/>
</dbReference>
<protein>
    <recommendedName>
        <fullName evidence="4 13">Threonylcarbamoyl-AMP synthase</fullName>
        <shortName evidence="13">TC-AMP synthase</shortName>
        <ecNumber evidence="3 13">2.7.7.87</ecNumber>
    </recommendedName>
    <alternativeName>
        <fullName evidence="11 13">L-threonylcarbamoyladenylate synthase</fullName>
    </alternativeName>
</protein>
<feature type="binding site" evidence="14">
    <location>
        <position position="86"/>
    </location>
    <ligand>
        <name>ATP</name>
        <dbReference type="ChEBI" id="CHEBI:30616"/>
    </ligand>
</feature>
<evidence type="ECO:0000259" key="15">
    <source>
        <dbReference type="PROSITE" id="PS51163"/>
    </source>
</evidence>
<evidence type="ECO:0000256" key="5">
    <source>
        <dbReference type="ARBA" id="ARBA00022490"/>
    </source>
</evidence>
<organism evidence="16 17">
    <name type="scientific">Marininema mesophilum</name>
    <dbReference type="NCBI Taxonomy" id="1048340"/>
    <lineage>
        <taxon>Bacteria</taxon>
        <taxon>Bacillati</taxon>
        <taxon>Bacillota</taxon>
        <taxon>Bacilli</taxon>
        <taxon>Bacillales</taxon>
        <taxon>Thermoactinomycetaceae</taxon>
        <taxon>Marininema</taxon>
    </lineage>
</organism>
<dbReference type="STRING" id="1048340.SAMN05444487_10373"/>
<feature type="binding site" evidence="14">
    <location>
        <position position="166"/>
    </location>
    <ligand>
        <name>ATP</name>
        <dbReference type="ChEBI" id="CHEBI:30616"/>
    </ligand>
</feature>
<sequence length="367" mass="39769">MWYHWGNYVRDDGKGTGMETKRWRVDESMDEAKLINDPAIQEAASLLRDRRLVAFPTETVYGLGANAQSEEAVASIFTAKGRPSDNPLIVHIADVESLDQWMEMTPQGEALLKCFWPGPLTLVGRHKGTLASGTTAGLPTVGVRIPSHPVARALLRCSGVPVAAPSANRSGKPSPTTADHVWQDLMGRIDGIVDGGVTGVGVESTVVDVTGEVPILLRPGGITLDQLRSISGEVQVDPGIEQEGLVPRSPGMKYRHYAPQGEMWLVVGDGEEQRSKVARMAMDAAQKGQRVAVLTTEENRDTYQVDHVISLGRRDDPASVARGLYAALRTCDDLGVDVIYTEAFPVEGIYYSVMNRLLKAAEGRIVT</sequence>
<evidence type="ECO:0000256" key="9">
    <source>
        <dbReference type="ARBA" id="ARBA00022741"/>
    </source>
</evidence>
<evidence type="ECO:0000256" key="1">
    <source>
        <dbReference type="ARBA" id="ARBA00004496"/>
    </source>
</evidence>
<accession>A0A1H2TA28</accession>
<dbReference type="SUPFAM" id="SSF55821">
    <property type="entry name" value="YrdC/RibB"/>
    <property type="match status" value="1"/>
</dbReference>
<dbReference type="Gene3D" id="3.90.870.10">
    <property type="entry name" value="DHBP synthase"/>
    <property type="match status" value="1"/>
</dbReference>
<evidence type="ECO:0000313" key="17">
    <source>
        <dbReference type="Proteomes" id="UP000198534"/>
    </source>
</evidence>
<dbReference type="GO" id="GO:0000049">
    <property type="term" value="F:tRNA binding"/>
    <property type="evidence" value="ECO:0007669"/>
    <property type="project" value="TreeGrafter"/>
</dbReference>
<reference evidence="16 17" key="1">
    <citation type="submission" date="2016-10" db="EMBL/GenBank/DDBJ databases">
        <authorList>
            <person name="de Groot N.N."/>
        </authorList>
    </citation>
    <scope>NUCLEOTIDE SEQUENCE [LARGE SCALE GENOMIC DNA]</scope>
    <source>
        <strain evidence="16 17">DSM 45610</strain>
    </source>
</reference>
<comment type="subcellular location">
    <subcellularLocation>
        <location evidence="1 13">Cytoplasm</location>
    </subcellularLocation>
</comment>
<comment type="catalytic activity">
    <reaction evidence="12 13">
        <text>L-threonine + hydrogencarbonate + ATP = L-threonylcarbamoyladenylate + diphosphate + H2O</text>
        <dbReference type="Rhea" id="RHEA:36407"/>
        <dbReference type="ChEBI" id="CHEBI:15377"/>
        <dbReference type="ChEBI" id="CHEBI:17544"/>
        <dbReference type="ChEBI" id="CHEBI:30616"/>
        <dbReference type="ChEBI" id="CHEBI:33019"/>
        <dbReference type="ChEBI" id="CHEBI:57926"/>
        <dbReference type="ChEBI" id="CHEBI:73682"/>
        <dbReference type="EC" id="2.7.7.87"/>
    </reaction>
</comment>
<evidence type="ECO:0000256" key="10">
    <source>
        <dbReference type="ARBA" id="ARBA00022840"/>
    </source>
</evidence>
<evidence type="ECO:0000256" key="14">
    <source>
        <dbReference type="PIRSR" id="PIRSR004930-1"/>
    </source>
</evidence>
<comment type="similarity">
    <text evidence="2 13">Belongs to the SUA5 family.</text>
</comment>
<keyword evidence="9 13" id="KW-0547">Nucleotide-binding</keyword>
<evidence type="ECO:0000313" key="16">
    <source>
        <dbReference type="EMBL" id="SDW40741.1"/>
    </source>
</evidence>
<dbReference type="Pfam" id="PF01300">
    <property type="entry name" value="Sua5_yciO_yrdC"/>
    <property type="match status" value="1"/>
</dbReference>
<keyword evidence="8 13" id="KW-0548">Nucleotidyltransferase</keyword>
<feature type="binding site" evidence="14">
    <location>
        <position position="140"/>
    </location>
    <ligand>
        <name>ATP</name>
        <dbReference type="ChEBI" id="CHEBI:30616"/>
    </ligand>
</feature>
<feature type="binding site" evidence="14">
    <location>
        <position position="204"/>
    </location>
    <ligand>
        <name>L-threonine</name>
        <dbReference type="ChEBI" id="CHEBI:57926"/>
    </ligand>
</feature>
<dbReference type="GO" id="GO:0005524">
    <property type="term" value="F:ATP binding"/>
    <property type="evidence" value="ECO:0007669"/>
    <property type="project" value="UniProtKB-UniRule"/>
</dbReference>
<dbReference type="GO" id="GO:0008033">
    <property type="term" value="P:tRNA processing"/>
    <property type="evidence" value="ECO:0007669"/>
    <property type="project" value="UniProtKB-KW"/>
</dbReference>
<evidence type="ECO:0000256" key="4">
    <source>
        <dbReference type="ARBA" id="ARBA00015492"/>
    </source>
</evidence>
<feature type="binding site" evidence="14">
    <location>
        <position position="59"/>
    </location>
    <ligand>
        <name>ATP</name>
        <dbReference type="ChEBI" id="CHEBI:30616"/>
    </ligand>
</feature>
<feature type="binding site" evidence="14">
    <location>
        <position position="91"/>
    </location>
    <ligand>
        <name>L-threonine</name>
        <dbReference type="ChEBI" id="CHEBI:57926"/>
    </ligand>
</feature>
<evidence type="ECO:0000256" key="7">
    <source>
        <dbReference type="ARBA" id="ARBA00022694"/>
    </source>
</evidence>
<gene>
    <name evidence="16" type="ORF">SAMN05444487_10373</name>
</gene>
<evidence type="ECO:0000256" key="13">
    <source>
        <dbReference type="PIRNR" id="PIRNR004930"/>
    </source>
</evidence>
<feature type="binding site" evidence="14">
    <location>
        <position position="218"/>
    </location>
    <ligand>
        <name>ATP</name>
        <dbReference type="ChEBI" id="CHEBI:30616"/>
    </ligand>
</feature>
<dbReference type="InterPro" id="IPR038385">
    <property type="entry name" value="Sua5/YwlC_C"/>
</dbReference>
<dbReference type="Gene3D" id="3.40.50.11030">
    <property type="entry name" value="Threonylcarbamoyl-AMP synthase, C-terminal domain"/>
    <property type="match status" value="1"/>
</dbReference>
<keyword evidence="17" id="KW-1185">Reference proteome</keyword>